<keyword evidence="6 10" id="KW-1133">Transmembrane helix</keyword>
<dbReference type="InterPro" id="IPR000644">
    <property type="entry name" value="CBS_dom"/>
</dbReference>
<feature type="region of interest" description="Disordered" evidence="11">
    <location>
        <begin position="429"/>
        <end position="449"/>
    </location>
</feature>
<feature type="transmembrane region" description="Helical" evidence="12">
    <location>
        <begin position="56"/>
        <end position="78"/>
    </location>
</feature>
<dbReference type="InterPro" id="IPR036318">
    <property type="entry name" value="FAD-bd_PCMH-like_sf"/>
</dbReference>
<keyword evidence="8 10" id="KW-0472">Membrane</keyword>
<dbReference type="CDD" id="cd04590">
    <property type="entry name" value="CBS_pair_CorC_HlyC_assoc"/>
    <property type="match status" value="1"/>
</dbReference>
<dbReference type="InterPro" id="IPR044751">
    <property type="entry name" value="Ion_transp-like_CBS"/>
</dbReference>
<evidence type="ECO:0000313" key="15">
    <source>
        <dbReference type="EMBL" id="BAN02460.1"/>
    </source>
</evidence>
<protein>
    <recommendedName>
        <fullName evidence="17">HlyC/CorC family transporter</fullName>
    </recommendedName>
</protein>
<evidence type="ECO:0000259" key="14">
    <source>
        <dbReference type="PROSITE" id="PS51846"/>
    </source>
</evidence>
<dbReference type="OrthoDB" id="110231at2"/>
<keyword evidence="4 10" id="KW-0812">Transmembrane</keyword>
<evidence type="ECO:0000256" key="7">
    <source>
        <dbReference type="ARBA" id="ARBA00023122"/>
    </source>
</evidence>
<feature type="domain" description="CBS" evidence="13">
    <location>
        <begin position="221"/>
        <end position="278"/>
    </location>
</feature>
<dbReference type="AlphaFoldDB" id="A0A6C7E7Q2"/>
<dbReference type="InterPro" id="IPR005170">
    <property type="entry name" value="Transptr-assoc_dom"/>
</dbReference>
<feature type="domain" description="CNNM transmembrane" evidence="14">
    <location>
        <begin position="1"/>
        <end position="202"/>
    </location>
</feature>
<dbReference type="Proteomes" id="UP000011863">
    <property type="component" value="Chromosome"/>
</dbReference>
<dbReference type="SUPFAM" id="SSF56176">
    <property type="entry name" value="FAD-binding/transporter-associated domain-like"/>
    <property type="match status" value="1"/>
</dbReference>
<keyword evidence="7 9" id="KW-0129">CBS domain</keyword>
<proteinExistence type="inferred from homology"/>
<reference evidence="15 16" key="1">
    <citation type="journal article" date="2013" name="Int. J. Syst. Evol. Microbiol.">
        <title>Ilumatobacter nonamiense sp. nov. and Ilumatobacter coccineum sp. nov., isolated from seashore sand.</title>
        <authorList>
            <person name="Matsumoto A."/>
            <person name="Kasai H."/>
            <person name="Matsuo Y."/>
            <person name="Shizuri Y."/>
            <person name="Ichikawa N."/>
            <person name="Fujita N."/>
            <person name="Omura S."/>
            <person name="Takahashi Y."/>
        </authorList>
    </citation>
    <scope>NUCLEOTIDE SEQUENCE [LARGE SCALE GENOMIC DNA]</scope>
    <source>
        <strain evidence="16">NBRC 103263 / KCTC 29153 / YM16-304</strain>
    </source>
</reference>
<evidence type="ECO:0008006" key="17">
    <source>
        <dbReference type="Google" id="ProtNLM"/>
    </source>
</evidence>
<evidence type="ECO:0000256" key="4">
    <source>
        <dbReference type="ARBA" id="ARBA00022692"/>
    </source>
</evidence>
<dbReference type="InterPro" id="IPR051676">
    <property type="entry name" value="UPF0053_domain"/>
</dbReference>
<dbReference type="GO" id="GO:0050660">
    <property type="term" value="F:flavin adenine dinucleotide binding"/>
    <property type="evidence" value="ECO:0007669"/>
    <property type="project" value="InterPro"/>
</dbReference>
<evidence type="ECO:0000256" key="2">
    <source>
        <dbReference type="ARBA" id="ARBA00006337"/>
    </source>
</evidence>
<dbReference type="Pfam" id="PF00571">
    <property type="entry name" value="CBS"/>
    <property type="match status" value="2"/>
</dbReference>
<gene>
    <name evidence="15" type="ORF">YM304_21460</name>
</gene>
<evidence type="ECO:0000256" key="8">
    <source>
        <dbReference type="ARBA" id="ARBA00023136"/>
    </source>
</evidence>
<dbReference type="InterPro" id="IPR016169">
    <property type="entry name" value="FAD-bd_PCMH_sub2"/>
</dbReference>
<organism evidence="15 16">
    <name type="scientific">Ilumatobacter coccineus (strain NBRC 103263 / KCTC 29153 / YM16-304)</name>
    <dbReference type="NCBI Taxonomy" id="1313172"/>
    <lineage>
        <taxon>Bacteria</taxon>
        <taxon>Bacillati</taxon>
        <taxon>Actinomycetota</taxon>
        <taxon>Acidimicrobiia</taxon>
        <taxon>Acidimicrobiales</taxon>
        <taxon>Ilumatobacteraceae</taxon>
        <taxon>Ilumatobacter</taxon>
    </lineage>
</organism>
<evidence type="ECO:0000256" key="1">
    <source>
        <dbReference type="ARBA" id="ARBA00004651"/>
    </source>
</evidence>
<keyword evidence="5" id="KW-0677">Repeat</keyword>
<dbReference type="RefSeq" id="WP_015441707.1">
    <property type="nucleotide sequence ID" value="NC_020520.1"/>
</dbReference>
<dbReference type="PROSITE" id="PS51371">
    <property type="entry name" value="CBS"/>
    <property type="match status" value="2"/>
</dbReference>
<dbReference type="PROSITE" id="PS51846">
    <property type="entry name" value="CNNM"/>
    <property type="match status" value="1"/>
</dbReference>
<evidence type="ECO:0000256" key="10">
    <source>
        <dbReference type="PROSITE-ProRule" id="PRU01193"/>
    </source>
</evidence>
<evidence type="ECO:0000313" key="16">
    <source>
        <dbReference type="Proteomes" id="UP000011863"/>
    </source>
</evidence>
<evidence type="ECO:0000259" key="13">
    <source>
        <dbReference type="PROSITE" id="PS51371"/>
    </source>
</evidence>
<keyword evidence="3" id="KW-1003">Cell membrane</keyword>
<dbReference type="SMART" id="SM00116">
    <property type="entry name" value="CBS"/>
    <property type="match status" value="2"/>
</dbReference>
<dbReference type="PANTHER" id="PTHR43099">
    <property type="entry name" value="UPF0053 PROTEIN YRKA"/>
    <property type="match status" value="1"/>
</dbReference>
<dbReference type="Gene3D" id="3.10.580.10">
    <property type="entry name" value="CBS-domain"/>
    <property type="match status" value="1"/>
</dbReference>
<feature type="compositionally biased region" description="Acidic residues" evidence="11">
    <location>
        <begin position="429"/>
        <end position="441"/>
    </location>
</feature>
<evidence type="ECO:0000256" key="11">
    <source>
        <dbReference type="SAM" id="MobiDB-lite"/>
    </source>
</evidence>
<dbReference type="Pfam" id="PF01595">
    <property type="entry name" value="CNNM"/>
    <property type="match status" value="1"/>
</dbReference>
<dbReference type="InterPro" id="IPR046342">
    <property type="entry name" value="CBS_dom_sf"/>
</dbReference>
<name>A0A6C7E7Q2_ILUCY</name>
<dbReference type="KEGG" id="aym:YM304_21460"/>
<sequence>MTEVLGLVGVVALIAANGYFVAAEFAYVAARRQRFAEAAAEGDRKSARALDVHKRLSFMLSGAQLGITITSLVLGFIARPAIAGVIEGPLETLGVPESSAFGISLTIAFVIATIAQMVFGELAPKNLAIAKPEPVARAVARSTLLFMKVASPLIKLFDGSANKLLRMIGIEPVEELHGAVSADELDLIVDSSAESGHLTMSQAALLERAIDFGELEASDAMVAWNKVDTIDGTANAAALRDAMATRRSRFPVVDADGKVQGIVHAKDLLGVDRNEYETTAVATLMHDVIAVPEAASLDAVLVQLRTHSTEMALVIDEYGGPAGIITLEDIVEELVGEIEDEYDPTEPIEQVEVAPGVWNIAATSRPDEIERATGFQLPDGEYDTVAGLVLDRLERLAEVGDAVVVDGVRIEVLAIDGYGIDQVMLQIDPDSDDIEGNETDAADEHGDHE</sequence>
<evidence type="ECO:0000256" key="5">
    <source>
        <dbReference type="ARBA" id="ARBA00022737"/>
    </source>
</evidence>
<keyword evidence="16" id="KW-1185">Reference proteome</keyword>
<dbReference type="Pfam" id="PF03471">
    <property type="entry name" value="CorC_HlyC"/>
    <property type="match status" value="1"/>
</dbReference>
<dbReference type="Gene3D" id="3.30.465.10">
    <property type="match status" value="1"/>
</dbReference>
<accession>A0A6C7E7Q2</accession>
<dbReference type="InterPro" id="IPR002550">
    <property type="entry name" value="CNNM"/>
</dbReference>
<evidence type="ECO:0000256" key="9">
    <source>
        <dbReference type="PROSITE-ProRule" id="PRU00703"/>
    </source>
</evidence>
<feature type="domain" description="CBS" evidence="13">
    <location>
        <begin position="284"/>
        <end position="341"/>
    </location>
</feature>
<dbReference type="PANTHER" id="PTHR43099:SF6">
    <property type="entry name" value="UPF0053 PROTEIN RV1842C"/>
    <property type="match status" value="1"/>
</dbReference>
<dbReference type="SMART" id="SM01091">
    <property type="entry name" value="CorC_HlyC"/>
    <property type="match status" value="1"/>
</dbReference>
<evidence type="ECO:0000256" key="3">
    <source>
        <dbReference type="ARBA" id="ARBA00022475"/>
    </source>
</evidence>
<evidence type="ECO:0000256" key="12">
    <source>
        <dbReference type="SAM" id="Phobius"/>
    </source>
</evidence>
<feature type="transmembrane region" description="Helical" evidence="12">
    <location>
        <begin position="6"/>
        <end position="27"/>
    </location>
</feature>
<comment type="subcellular location">
    <subcellularLocation>
        <location evidence="1">Cell membrane</location>
        <topology evidence="1">Multi-pass membrane protein</topology>
    </subcellularLocation>
</comment>
<comment type="similarity">
    <text evidence="2">Belongs to the UPF0053 family.</text>
</comment>
<feature type="transmembrane region" description="Helical" evidence="12">
    <location>
        <begin position="98"/>
        <end position="119"/>
    </location>
</feature>
<dbReference type="EMBL" id="AP012057">
    <property type="protein sequence ID" value="BAN02460.1"/>
    <property type="molecule type" value="Genomic_DNA"/>
</dbReference>
<evidence type="ECO:0000256" key="6">
    <source>
        <dbReference type="ARBA" id="ARBA00022989"/>
    </source>
</evidence>
<dbReference type="SUPFAM" id="SSF54631">
    <property type="entry name" value="CBS-domain pair"/>
    <property type="match status" value="1"/>
</dbReference>
<dbReference type="GO" id="GO:0005886">
    <property type="term" value="C:plasma membrane"/>
    <property type="evidence" value="ECO:0007669"/>
    <property type="project" value="UniProtKB-SubCell"/>
</dbReference>